<protein>
    <recommendedName>
        <fullName evidence="3">GATA zinc finger domain-containing protein 14-like</fullName>
    </recommendedName>
</protein>
<reference evidence="1 2" key="1">
    <citation type="journal article" date="2022" name="Nat. Ecol. Evol.">
        <title>A masculinizing supergene underlies an exaggerated male reproductive morph in a spider.</title>
        <authorList>
            <person name="Hendrickx F."/>
            <person name="De Corte Z."/>
            <person name="Sonet G."/>
            <person name="Van Belleghem S.M."/>
            <person name="Kostlbacher S."/>
            <person name="Vangestel C."/>
        </authorList>
    </citation>
    <scope>NUCLEOTIDE SEQUENCE [LARGE SCALE GENOMIC DNA]</scope>
    <source>
        <strain evidence="1">W744_W776</strain>
    </source>
</reference>
<evidence type="ECO:0000313" key="1">
    <source>
        <dbReference type="EMBL" id="KAG8178117.1"/>
    </source>
</evidence>
<sequence>MDTNQWLWRDGNDGRFENDGHYFPKNCGPWREFNENDTCGTDGSPDGNRNLNYKPGNYNPNFVNRNFTPTFRNANYNPAFRNGNYNPSFRNGNFNPCFGNRNCNPPRVRNANYNPAFRNGNFNPSFRNANCNPLLQRDDLGSTFEQAVISNSNPLFLNADYLELEGEEE</sequence>
<name>A0AAV6U0Y2_9ARAC</name>
<proteinExistence type="predicted"/>
<dbReference type="Proteomes" id="UP000827092">
    <property type="component" value="Unassembled WGS sequence"/>
</dbReference>
<dbReference type="EMBL" id="JAFNEN010000717">
    <property type="protein sequence ID" value="KAG8178117.1"/>
    <property type="molecule type" value="Genomic_DNA"/>
</dbReference>
<accession>A0AAV6U0Y2</accession>
<keyword evidence="2" id="KW-1185">Reference proteome</keyword>
<evidence type="ECO:0000313" key="2">
    <source>
        <dbReference type="Proteomes" id="UP000827092"/>
    </source>
</evidence>
<dbReference type="AlphaFoldDB" id="A0AAV6U0Y2"/>
<comment type="caution">
    <text evidence="1">The sequence shown here is derived from an EMBL/GenBank/DDBJ whole genome shotgun (WGS) entry which is preliminary data.</text>
</comment>
<gene>
    <name evidence="1" type="ORF">JTE90_017464</name>
</gene>
<evidence type="ECO:0008006" key="3">
    <source>
        <dbReference type="Google" id="ProtNLM"/>
    </source>
</evidence>
<organism evidence="1 2">
    <name type="scientific">Oedothorax gibbosus</name>
    <dbReference type="NCBI Taxonomy" id="931172"/>
    <lineage>
        <taxon>Eukaryota</taxon>
        <taxon>Metazoa</taxon>
        <taxon>Ecdysozoa</taxon>
        <taxon>Arthropoda</taxon>
        <taxon>Chelicerata</taxon>
        <taxon>Arachnida</taxon>
        <taxon>Araneae</taxon>
        <taxon>Araneomorphae</taxon>
        <taxon>Entelegynae</taxon>
        <taxon>Araneoidea</taxon>
        <taxon>Linyphiidae</taxon>
        <taxon>Erigoninae</taxon>
        <taxon>Oedothorax</taxon>
    </lineage>
</organism>